<feature type="transmembrane region" description="Helical" evidence="1">
    <location>
        <begin position="21"/>
        <end position="47"/>
    </location>
</feature>
<keyword evidence="1" id="KW-0812">Transmembrane</keyword>
<name>A0A1V0S861_CNPV</name>
<evidence type="ECO:0000313" key="3">
    <source>
        <dbReference type="Proteomes" id="UP000315116"/>
    </source>
</evidence>
<organism evidence="2 3">
    <name type="scientific">Shearwaterpox virus</name>
    <dbReference type="NCBI Taxonomy" id="1974596"/>
    <lineage>
        <taxon>Viruses</taxon>
        <taxon>Varidnaviria</taxon>
        <taxon>Bamfordvirae</taxon>
        <taxon>Nucleocytoviricota</taxon>
        <taxon>Pokkesviricetes</taxon>
        <taxon>Chitovirales</taxon>
        <taxon>Poxviridae</taxon>
        <taxon>Chordopoxvirinae</taxon>
        <taxon>Avipoxvirus</taxon>
        <taxon>Avipoxvirus canarypox</taxon>
        <taxon>Canarypox virus</taxon>
    </lineage>
</organism>
<gene>
    <name evidence="2" type="primary">SWPV1-262</name>
</gene>
<keyword evidence="1" id="KW-1133">Transmembrane helix</keyword>
<dbReference type="Proteomes" id="UP000315116">
    <property type="component" value="Segment"/>
</dbReference>
<evidence type="ECO:0000313" key="2">
    <source>
        <dbReference type="EMBL" id="ARF02822.1"/>
    </source>
</evidence>
<dbReference type="EMBL" id="KX857216">
    <property type="protein sequence ID" value="ARF02822.1"/>
    <property type="molecule type" value="Genomic_DNA"/>
</dbReference>
<dbReference type="SUPFAM" id="SSF56436">
    <property type="entry name" value="C-type lectin-like"/>
    <property type="match status" value="1"/>
</dbReference>
<proteinExistence type="predicted"/>
<dbReference type="InterPro" id="IPR016186">
    <property type="entry name" value="C-type_lectin-like/link_sf"/>
</dbReference>
<keyword evidence="1" id="KW-0472">Membrane</keyword>
<reference evidence="2 3" key="1">
    <citation type="journal article" date="2017" name="BMC Genomics">
        <title>Genomic characterization of two novel pathogenic avipoxviruses isolated from pacific shearwaters (Ardenna spp.).</title>
        <authorList>
            <person name="Sarker S."/>
            <person name="Das S."/>
            <person name="Lavers J.L."/>
            <person name="Hutton I."/>
            <person name="Helbig K."/>
            <person name="Imbery J."/>
            <person name="Upton C."/>
            <person name="Raidal S.R."/>
        </authorList>
    </citation>
    <scope>NUCLEOTIDE SEQUENCE [LARGE SCALE GENOMIC DNA]</scope>
    <source>
        <strain evidence="2 3">SWPV-1</strain>
    </source>
</reference>
<sequence length="163" mass="18843">MDTSNLEHSAIKKICINRNKLINYMLYCITAICTFVVLSILISVIILRKKECNIEWLEYNGNCYKLSFTKELTWDDAVRQCEEEYSSLAQVTEKNAEFFNKVNVGCFWLKNKVQSKSVTKAKYGSIEMSLTFPVITCACYNNNSVIPLKCDEYKPYVCYKSLS</sequence>
<protein>
    <submittedName>
        <fullName evidence="2">SWPV1-262</fullName>
    </submittedName>
</protein>
<evidence type="ECO:0000256" key="1">
    <source>
        <dbReference type="SAM" id="Phobius"/>
    </source>
</evidence>
<dbReference type="Gene3D" id="3.10.100.10">
    <property type="entry name" value="Mannose-Binding Protein A, subunit A"/>
    <property type="match status" value="1"/>
</dbReference>
<dbReference type="InterPro" id="IPR016187">
    <property type="entry name" value="CTDL_fold"/>
</dbReference>
<accession>A0A1V0S861</accession>